<evidence type="ECO:0000313" key="1">
    <source>
        <dbReference type="EMBL" id="MCY9183624.1"/>
    </source>
</evidence>
<name>A0A9Q4HTE4_9BACI</name>
<sequence>MKRKQFLYKDEQKWEYGTILVEEGICLIENQEGEVLLAESLQNRPIWIQREGKWEQADFQDKMVLTCCGEDISLSGGECIRYEKSVKRPLMTLLDSLDDETFLAFLQHLHSFGLSVFDCVFSYNKEVFSNISEEHGVSFYHFSNDTAQCALQHHYSRGAAGDRFEWTASDGKRSIMYSAVQRGRK</sequence>
<proteinExistence type="predicted"/>
<accession>A0A9Q4HTE4</accession>
<evidence type="ECO:0000313" key="2">
    <source>
        <dbReference type="Proteomes" id="UP001073053"/>
    </source>
</evidence>
<dbReference type="EMBL" id="JALAWA010000002">
    <property type="protein sequence ID" value="MCY9183624.1"/>
    <property type="molecule type" value="Genomic_DNA"/>
</dbReference>
<reference evidence="1" key="1">
    <citation type="submission" date="2022-02" db="EMBL/GenBank/DDBJ databases">
        <title>Crop Bioprotection Bacillus Genome Sequencing.</title>
        <authorList>
            <person name="Dunlap C."/>
        </authorList>
    </citation>
    <scope>NUCLEOTIDE SEQUENCE</scope>
    <source>
        <strain evidence="1">EC49O2N-C10</strain>
    </source>
</reference>
<gene>
    <name evidence="1" type="ORF">MOF03_02975</name>
</gene>
<dbReference type="RefSeq" id="WP_268498381.1">
    <property type="nucleotide sequence ID" value="NZ_JALAVZ010000011.1"/>
</dbReference>
<dbReference type="AlphaFoldDB" id="A0A9Q4HTE4"/>
<dbReference type="Proteomes" id="UP001073053">
    <property type="component" value="Unassembled WGS sequence"/>
</dbReference>
<comment type="caution">
    <text evidence="1">The sequence shown here is derived from an EMBL/GenBank/DDBJ whole genome shotgun (WGS) entry which is preliminary data.</text>
</comment>
<organism evidence="1 2">
    <name type="scientific">Bacillus halotolerans</name>
    <dbReference type="NCBI Taxonomy" id="260554"/>
    <lineage>
        <taxon>Bacteria</taxon>
        <taxon>Bacillati</taxon>
        <taxon>Bacillota</taxon>
        <taxon>Bacilli</taxon>
        <taxon>Bacillales</taxon>
        <taxon>Bacillaceae</taxon>
        <taxon>Bacillus</taxon>
    </lineage>
</organism>
<dbReference type="Pfam" id="PF10949">
    <property type="entry name" value="DUF2777"/>
    <property type="match status" value="1"/>
</dbReference>
<protein>
    <submittedName>
        <fullName evidence="1">DUF2777 domain-containing protein</fullName>
    </submittedName>
</protein>
<dbReference type="InterPro" id="IPR024488">
    <property type="entry name" value="DUF2777"/>
</dbReference>